<name>A0ABU4LH84_9ACTN</name>
<dbReference type="RefSeq" id="WP_267299966.1">
    <property type="nucleotide sequence ID" value="NZ_JAGJBZ010000004.1"/>
</dbReference>
<feature type="compositionally biased region" description="Basic and acidic residues" evidence="1">
    <location>
        <begin position="1"/>
        <end position="13"/>
    </location>
</feature>
<evidence type="ECO:0000313" key="2">
    <source>
        <dbReference type="EMBL" id="MDX2915094.1"/>
    </source>
</evidence>
<dbReference type="EMBL" id="JARAVY010000026">
    <property type="protein sequence ID" value="MDX2915094.1"/>
    <property type="molecule type" value="Genomic_DNA"/>
</dbReference>
<organism evidence="2 3">
    <name type="scientific">Streptomyces griseiscabiei</name>
    <dbReference type="NCBI Taxonomy" id="2993540"/>
    <lineage>
        <taxon>Bacteria</taxon>
        <taxon>Bacillati</taxon>
        <taxon>Actinomycetota</taxon>
        <taxon>Actinomycetes</taxon>
        <taxon>Kitasatosporales</taxon>
        <taxon>Streptomycetaceae</taxon>
        <taxon>Streptomyces</taxon>
    </lineage>
</organism>
<gene>
    <name evidence="2" type="ORF">PV517_41295</name>
</gene>
<protein>
    <submittedName>
        <fullName evidence="2">Uncharacterized protein</fullName>
    </submittedName>
</protein>
<proteinExistence type="predicted"/>
<dbReference type="Proteomes" id="UP001271723">
    <property type="component" value="Unassembled WGS sequence"/>
</dbReference>
<keyword evidence="3" id="KW-1185">Reference proteome</keyword>
<sequence>MEAESMERARTADEPPVPGYGPPVLLAGEEDDVPDRCIYRGTD</sequence>
<accession>A0ABU4LH84</accession>
<evidence type="ECO:0000313" key="3">
    <source>
        <dbReference type="Proteomes" id="UP001271723"/>
    </source>
</evidence>
<comment type="caution">
    <text evidence="2">The sequence shown here is derived from an EMBL/GenBank/DDBJ whole genome shotgun (WGS) entry which is preliminary data.</text>
</comment>
<feature type="region of interest" description="Disordered" evidence="1">
    <location>
        <begin position="1"/>
        <end position="34"/>
    </location>
</feature>
<reference evidence="2 3" key="1">
    <citation type="journal article" date="2023" name="Microb. Genom.">
        <title>Mesoterricola silvestris gen. nov., sp. nov., Mesoterricola sediminis sp. nov., Geothrix oryzae sp. nov., Geothrix edaphica sp. nov., Geothrix rubra sp. nov., and Geothrix limicola sp. nov., six novel members of Acidobacteriota isolated from soils.</title>
        <authorList>
            <person name="Weisberg A.J."/>
            <person name="Pearce E."/>
            <person name="Kramer C.G."/>
            <person name="Chang J.H."/>
            <person name="Clarke C.R."/>
        </authorList>
    </citation>
    <scope>NUCLEOTIDE SEQUENCE [LARGE SCALE GENOMIC DNA]</scope>
    <source>
        <strain evidence="2 3">NRRL_B-2795</strain>
    </source>
</reference>
<evidence type="ECO:0000256" key="1">
    <source>
        <dbReference type="SAM" id="MobiDB-lite"/>
    </source>
</evidence>